<accession>A0A316G7T1</accession>
<organism evidence="1 2">
    <name type="scientific">Silicimonas algicola</name>
    <dbReference type="NCBI Taxonomy" id="1826607"/>
    <lineage>
        <taxon>Bacteria</taxon>
        <taxon>Pseudomonadati</taxon>
        <taxon>Pseudomonadota</taxon>
        <taxon>Alphaproteobacteria</taxon>
        <taxon>Rhodobacterales</taxon>
        <taxon>Paracoccaceae</taxon>
    </lineage>
</organism>
<keyword evidence="2" id="KW-1185">Reference proteome</keyword>
<dbReference type="Proteomes" id="UP000245390">
    <property type="component" value="Unassembled WGS sequence"/>
</dbReference>
<reference evidence="1 2" key="1">
    <citation type="submission" date="2018-05" db="EMBL/GenBank/DDBJ databases">
        <title>Genomic Encyclopedia of Type Strains, Phase IV (KMG-IV): sequencing the most valuable type-strain genomes for metagenomic binning, comparative biology and taxonomic classification.</title>
        <authorList>
            <person name="Goeker M."/>
        </authorList>
    </citation>
    <scope>NUCLEOTIDE SEQUENCE [LARGE SCALE GENOMIC DNA]</scope>
    <source>
        <strain evidence="1 2">DSM 103371</strain>
    </source>
</reference>
<evidence type="ECO:0000313" key="1">
    <source>
        <dbReference type="EMBL" id="PWK56984.1"/>
    </source>
</evidence>
<comment type="caution">
    <text evidence="1">The sequence shown here is derived from an EMBL/GenBank/DDBJ whole genome shotgun (WGS) entry which is preliminary data.</text>
</comment>
<protein>
    <submittedName>
        <fullName evidence="1">Uncharacterized protein</fullName>
    </submittedName>
</protein>
<dbReference type="AlphaFoldDB" id="A0A316G7T1"/>
<sequence length="39" mass="3989">MNRAIAMLLIGLALGFGIGFVVAASNGVTLDGHDHALDH</sequence>
<dbReference type="EMBL" id="QGGV01000003">
    <property type="protein sequence ID" value="PWK56984.1"/>
    <property type="molecule type" value="Genomic_DNA"/>
</dbReference>
<proteinExistence type="predicted"/>
<evidence type="ECO:0000313" key="2">
    <source>
        <dbReference type="Proteomes" id="UP000245390"/>
    </source>
</evidence>
<gene>
    <name evidence="1" type="ORF">C8D95_103220</name>
</gene>
<name>A0A316G7T1_9RHOB</name>